<dbReference type="EMBL" id="BTFW01000001">
    <property type="protein sequence ID" value="GMM61581.1"/>
    <property type="molecule type" value="Genomic_DNA"/>
</dbReference>
<feature type="domain" description="Surface lipoprotein assembly modifier C-terminal" evidence="2">
    <location>
        <begin position="159"/>
        <end position="424"/>
    </location>
</feature>
<feature type="chain" id="PRO_5045631070" description="Surface lipoprotein assembly modifier C-terminal domain-containing protein" evidence="1">
    <location>
        <begin position="22"/>
        <end position="433"/>
    </location>
</feature>
<organism evidence="3 4">
    <name type="scientific">Novosphingobium pituita</name>
    <dbReference type="NCBI Taxonomy" id="3056842"/>
    <lineage>
        <taxon>Bacteria</taxon>
        <taxon>Pseudomonadati</taxon>
        <taxon>Pseudomonadota</taxon>
        <taxon>Alphaproteobacteria</taxon>
        <taxon>Sphingomonadales</taxon>
        <taxon>Sphingomonadaceae</taxon>
        <taxon>Novosphingobium</taxon>
    </lineage>
</organism>
<accession>A0ABQ6P8L1</accession>
<reference evidence="3 4" key="1">
    <citation type="submission" date="2023-06" db="EMBL/GenBank/DDBJ databases">
        <title>Draft genome sequence of Novosphingobium sp. strain IK01.</title>
        <authorList>
            <person name="Hatamoto M."/>
            <person name="Ikarashi T."/>
            <person name="Yamaguchi T."/>
        </authorList>
    </citation>
    <scope>NUCLEOTIDE SEQUENCE [LARGE SCALE GENOMIC DNA]</scope>
    <source>
        <strain evidence="3 4">IK01</strain>
    </source>
</reference>
<dbReference type="InterPro" id="IPR011990">
    <property type="entry name" value="TPR-like_helical_dom_sf"/>
</dbReference>
<sequence>MVLFAAVLAALLFPVSGKAQSGTLTPVQLFALADGARDQGDFVTAENAYRALADNPDIDLRNEARFRLALMLANREGRLRDAAIQLRRILDERPKAARVRLELARIQALLGNLGAARREMRAAQAGGLPPDVERMVRFYAAALKATKPFGGSFDLALAPDSNINRATRSNTLGTVIGDFALDENARARSGLGLAVRGQAYMRAPIDRNATLLVRLSASGDLYRDTQFDDVLLGLLAGPEYALGSDRLTFGFGPTWRWYGLAPYSTSLGGTVNFLHPMGKTTQGHVEGGITHTANHRNALQTGDVYSLSGGLDRAFSSRFGGGFQVFANRNKARDAGWSDVTAGMSAYAFREIGRTTAVISASYSRLEADDRLFLYRHRRADERVAISASTTWRALQWKGLAPLTRLRWERNRSSVEIYDYRRLAAEIGITAAF</sequence>
<protein>
    <recommendedName>
        <fullName evidence="2">Surface lipoprotein assembly modifier C-terminal domain-containing protein</fullName>
    </recommendedName>
</protein>
<proteinExistence type="predicted"/>
<dbReference type="Pfam" id="PF04575">
    <property type="entry name" value="SlipAM"/>
    <property type="match status" value="1"/>
</dbReference>
<dbReference type="SUPFAM" id="SSF48452">
    <property type="entry name" value="TPR-like"/>
    <property type="match status" value="1"/>
</dbReference>
<name>A0ABQ6P8L1_9SPHN</name>
<evidence type="ECO:0000259" key="2">
    <source>
        <dbReference type="Pfam" id="PF04575"/>
    </source>
</evidence>
<dbReference type="Proteomes" id="UP001187221">
    <property type="component" value="Unassembled WGS sequence"/>
</dbReference>
<gene>
    <name evidence="3" type="ORF">NUTIK01_23580</name>
</gene>
<keyword evidence="1" id="KW-0732">Signal</keyword>
<keyword evidence="4" id="KW-1185">Reference proteome</keyword>
<evidence type="ECO:0000256" key="1">
    <source>
        <dbReference type="SAM" id="SignalP"/>
    </source>
</evidence>
<evidence type="ECO:0000313" key="3">
    <source>
        <dbReference type="EMBL" id="GMM61581.1"/>
    </source>
</evidence>
<dbReference type="InterPro" id="IPR007655">
    <property type="entry name" value="Slam_C"/>
</dbReference>
<evidence type="ECO:0000313" key="4">
    <source>
        <dbReference type="Proteomes" id="UP001187221"/>
    </source>
</evidence>
<comment type="caution">
    <text evidence="3">The sequence shown here is derived from an EMBL/GenBank/DDBJ whole genome shotgun (WGS) entry which is preliminary data.</text>
</comment>
<feature type="signal peptide" evidence="1">
    <location>
        <begin position="1"/>
        <end position="21"/>
    </location>
</feature>
<dbReference type="Gene3D" id="1.25.40.10">
    <property type="entry name" value="Tetratricopeptide repeat domain"/>
    <property type="match status" value="1"/>
</dbReference>